<organism evidence="2 3">
    <name type="scientific">Angiostrongylus cantonensis</name>
    <name type="common">Rat lungworm</name>
    <dbReference type="NCBI Taxonomy" id="6313"/>
    <lineage>
        <taxon>Eukaryota</taxon>
        <taxon>Metazoa</taxon>
        <taxon>Ecdysozoa</taxon>
        <taxon>Nematoda</taxon>
        <taxon>Chromadorea</taxon>
        <taxon>Rhabditida</taxon>
        <taxon>Rhabditina</taxon>
        <taxon>Rhabditomorpha</taxon>
        <taxon>Strongyloidea</taxon>
        <taxon>Metastrongylidae</taxon>
        <taxon>Angiostrongylus</taxon>
    </lineage>
</organism>
<feature type="region of interest" description="Disordered" evidence="1">
    <location>
        <begin position="193"/>
        <end position="230"/>
    </location>
</feature>
<evidence type="ECO:0000313" key="2">
    <source>
        <dbReference type="Proteomes" id="UP000035642"/>
    </source>
</evidence>
<feature type="compositionally biased region" description="Low complexity" evidence="1">
    <location>
        <begin position="205"/>
        <end position="230"/>
    </location>
</feature>
<protein>
    <submittedName>
        <fullName evidence="3">SERTA domain-containing protein</fullName>
    </submittedName>
</protein>
<evidence type="ECO:0000256" key="1">
    <source>
        <dbReference type="SAM" id="MobiDB-lite"/>
    </source>
</evidence>
<name>A0A0K0DKT4_ANGCA</name>
<reference evidence="3" key="2">
    <citation type="submission" date="2017-02" db="UniProtKB">
        <authorList>
            <consortium name="WormBaseParasite"/>
        </authorList>
    </citation>
    <scope>IDENTIFICATION</scope>
</reference>
<dbReference type="Proteomes" id="UP000035642">
    <property type="component" value="Unassembled WGS sequence"/>
</dbReference>
<sequence length="357" mass="39560">MNGILQDDRKPVTKLEDIRRSKRLHGNTIQTVEAHQYPLIESISQGFSEENMAENEPQLRYNMMNNETKTSDLVATSDLPKRLKPARERLPMDGKGKWRISEDIGDLKASEAAIHGAIHDLESFSRYNIPLSDKNLRKILFRNRLFMRALIESHQLHTTPSTITATTTPYFVKKATTIATTKIEEDPIITMSTNEKDSSISEEVSTLTSSLSSNPNNTTTNASNTNNTQNSRITLGSELLAGTQSDGVDGKSTASYDHFTNRNNFHSVGFPKNLPDSIEITFDSDENSNFNTTSTNKALAATILDNNSERGNTLPLDKLFNLGKIADATTKETTVSALTTMTPASSPLPYWPKKMSA</sequence>
<dbReference type="WBParaSite" id="ACAC_0001214201-mRNA-1">
    <property type="protein sequence ID" value="ACAC_0001214201-mRNA-1"/>
    <property type="gene ID" value="ACAC_0001214201"/>
</dbReference>
<accession>A0A0K0DKT4</accession>
<evidence type="ECO:0000313" key="3">
    <source>
        <dbReference type="WBParaSite" id="ACAC_0001214201-mRNA-1"/>
    </source>
</evidence>
<proteinExistence type="predicted"/>
<keyword evidence="2" id="KW-1185">Reference proteome</keyword>
<reference evidence="2" key="1">
    <citation type="submission" date="2012-09" db="EMBL/GenBank/DDBJ databases">
        <authorList>
            <person name="Martin A.A."/>
        </authorList>
    </citation>
    <scope>NUCLEOTIDE SEQUENCE</scope>
</reference>
<dbReference type="AlphaFoldDB" id="A0A0K0DKT4"/>